<gene>
    <name evidence="1" type="ORF">CY0110_14500</name>
</gene>
<proteinExistence type="predicted"/>
<dbReference type="EMBL" id="AAXW01000094">
    <property type="protein sequence ID" value="EAZ88255.1"/>
    <property type="molecule type" value="Genomic_DNA"/>
</dbReference>
<dbReference type="RefSeq" id="WP_008278667.1">
    <property type="nucleotide sequence ID" value="NZ_AAXW01000094.1"/>
</dbReference>
<dbReference type="AlphaFoldDB" id="A3IZ51"/>
<evidence type="ECO:0000313" key="2">
    <source>
        <dbReference type="Proteomes" id="UP000003781"/>
    </source>
</evidence>
<reference evidence="1 2" key="1">
    <citation type="submission" date="2007-03" db="EMBL/GenBank/DDBJ databases">
        <authorList>
            <person name="Stal L."/>
            <person name="Ferriera S."/>
            <person name="Johnson J."/>
            <person name="Kravitz S."/>
            <person name="Beeson K."/>
            <person name="Sutton G."/>
            <person name="Rogers Y.-H."/>
            <person name="Friedman R."/>
            <person name="Frazier M."/>
            <person name="Venter J.C."/>
        </authorList>
    </citation>
    <scope>NUCLEOTIDE SEQUENCE [LARGE SCALE GENOMIC DNA]</scope>
    <source>
        <strain evidence="1 2">CCY0110</strain>
    </source>
</reference>
<accession>A3IZ51</accession>
<evidence type="ECO:0000313" key="1">
    <source>
        <dbReference type="EMBL" id="EAZ88255.1"/>
    </source>
</evidence>
<dbReference type="Proteomes" id="UP000003781">
    <property type="component" value="Unassembled WGS sequence"/>
</dbReference>
<name>A3IZ51_9CHRO</name>
<organism evidence="1 2">
    <name type="scientific">Crocosphaera chwakensis CCY0110</name>
    <dbReference type="NCBI Taxonomy" id="391612"/>
    <lineage>
        <taxon>Bacteria</taxon>
        <taxon>Bacillati</taxon>
        <taxon>Cyanobacteriota</taxon>
        <taxon>Cyanophyceae</taxon>
        <taxon>Oscillatoriophycideae</taxon>
        <taxon>Chroococcales</taxon>
        <taxon>Aphanothecaceae</taxon>
        <taxon>Crocosphaera</taxon>
        <taxon>Crocosphaera chwakensis</taxon>
    </lineage>
</organism>
<keyword evidence="2" id="KW-1185">Reference proteome</keyword>
<sequence length="70" mass="7972">MLEQKIKELTSKGWSIKISSNPLGWDVVIAVSPWDLRNDNYYASYGSSKSLLETIEVVEKLVLESLEKKN</sequence>
<comment type="caution">
    <text evidence="1">The sequence shown here is derived from an EMBL/GenBank/DDBJ whole genome shotgun (WGS) entry which is preliminary data.</text>
</comment>
<protein>
    <submittedName>
        <fullName evidence="1">Uncharacterized protein</fullName>
    </submittedName>
</protein>